<dbReference type="AlphaFoldDB" id="A0A829QBP2"/>
<comment type="caution">
    <text evidence="8">The sequence shown here is derived from an EMBL/GenBank/DDBJ whole genome shotgun (WGS) entry which is preliminary data.</text>
</comment>
<feature type="transmembrane region" description="Helical" evidence="5">
    <location>
        <begin position="55"/>
        <end position="73"/>
    </location>
</feature>
<evidence type="ECO:0000256" key="4">
    <source>
        <dbReference type="SAM" id="MobiDB-lite"/>
    </source>
</evidence>
<dbReference type="EMBL" id="JAOF01000001">
    <property type="protein sequence ID" value="EUA49788.1"/>
    <property type="molecule type" value="Genomic_DNA"/>
</dbReference>
<feature type="transmembrane region" description="Helical" evidence="5">
    <location>
        <begin position="80"/>
        <end position="101"/>
    </location>
</feature>
<evidence type="ECO:0000259" key="6">
    <source>
        <dbReference type="Pfam" id="PF02518"/>
    </source>
</evidence>
<organism evidence="8 9">
    <name type="scientific">Mycobacteroides abscessus 21</name>
    <dbReference type="NCBI Taxonomy" id="1299324"/>
    <lineage>
        <taxon>Bacteria</taxon>
        <taxon>Bacillati</taxon>
        <taxon>Actinomycetota</taxon>
        <taxon>Actinomycetes</taxon>
        <taxon>Mycobacteriales</taxon>
        <taxon>Mycobacteriaceae</taxon>
        <taxon>Mycobacteroides</taxon>
        <taxon>Mycobacteroides abscessus</taxon>
    </lineage>
</organism>
<keyword evidence="3" id="KW-0902">Two-component regulatory system</keyword>
<feature type="domain" description="Histidine kinase/HSP90-like ATPase" evidence="6">
    <location>
        <begin position="292"/>
        <end position="374"/>
    </location>
</feature>
<dbReference type="Proteomes" id="UP000020103">
    <property type="component" value="Unassembled WGS sequence"/>
</dbReference>
<dbReference type="Pfam" id="PF02518">
    <property type="entry name" value="HATPase_c"/>
    <property type="match status" value="1"/>
</dbReference>
<evidence type="ECO:0000256" key="1">
    <source>
        <dbReference type="ARBA" id="ARBA00022679"/>
    </source>
</evidence>
<accession>A0A829QBP2</accession>
<dbReference type="PANTHER" id="PTHR24421:SF61">
    <property type="entry name" value="OXYGEN SENSOR HISTIDINE KINASE NREB"/>
    <property type="match status" value="1"/>
</dbReference>
<evidence type="ECO:0000313" key="8">
    <source>
        <dbReference type="EMBL" id="EUA49788.1"/>
    </source>
</evidence>
<name>A0A829QBP2_9MYCO</name>
<evidence type="ECO:0000256" key="5">
    <source>
        <dbReference type="SAM" id="Phobius"/>
    </source>
</evidence>
<feature type="region of interest" description="Disordered" evidence="4">
    <location>
        <begin position="371"/>
        <end position="395"/>
    </location>
</feature>
<feature type="transmembrane region" description="Helical" evidence="5">
    <location>
        <begin position="121"/>
        <end position="144"/>
    </location>
</feature>
<keyword evidence="1" id="KW-0808">Transferase</keyword>
<dbReference type="GO" id="GO:0000160">
    <property type="term" value="P:phosphorelay signal transduction system"/>
    <property type="evidence" value="ECO:0007669"/>
    <property type="project" value="UniProtKB-KW"/>
</dbReference>
<keyword evidence="5" id="KW-0812">Transmembrane</keyword>
<feature type="compositionally biased region" description="Low complexity" evidence="4">
    <location>
        <begin position="372"/>
        <end position="387"/>
    </location>
</feature>
<keyword evidence="5" id="KW-1133">Transmembrane helix</keyword>
<keyword evidence="5" id="KW-0472">Membrane</keyword>
<dbReference type="PANTHER" id="PTHR24421">
    <property type="entry name" value="NITRATE/NITRITE SENSOR PROTEIN NARX-RELATED"/>
    <property type="match status" value="1"/>
</dbReference>
<dbReference type="InterPro" id="IPR003594">
    <property type="entry name" value="HATPase_dom"/>
</dbReference>
<evidence type="ECO:0000256" key="2">
    <source>
        <dbReference type="ARBA" id="ARBA00022777"/>
    </source>
</evidence>
<evidence type="ECO:0000256" key="3">
    <source>
        <dbReference type="ARBA" id="ARBA00023012"/>
    </source>
</evidence>
<dbReference type="NCBIfam" id="NF047322">
    <property type="entry name" value="HK_morpho_MacS"/>
    <property type="match status" value="1"/>
</dbReference>
<dbReference type="GO" id="GO:0016301">
    <property type="term" value="F:kinase activity"/>
    <property type="evidence" value="ECO:0007669"/>
    <property type="project" value="UniProtKB-KW"/>
</dbReference>
<evidence type="ECO:0000313" key="9">
    <source>
        <dbReference type="Proteomes" id="UP000020103"/>
    </source>
</evidence>
<feature type="domain" description="DUF5931" evidence="7">
    <location>
        <begin position="20"/>
        <end position="173"/>
    </location>
</feature>
<dbReference type="InterPro" id="IPR036890">
    <property type="entry name" value="HATPase_C_sf"/>
</dbReference>
<sequence length="395" mass="42121">MGSKNGTVPRWMSGSDPTASLWRAAQVFRLASFGYALLASQLASYTNYERQGLSWALYAVMAMWTGFAAVALSRNWFRRWQLVLCDQAIVIALMLAGRLVVDVQWYSGHQTLPTTLWVANAVVSMGLLRGQLAGVISGFVLAAVSIAARGLPVSALWLDATMPALVVVGLAIGAASTTAKRTFHELRRAERAAAAAIERERLSRQVHDGVLQVLSYVKRRGTEIGGPTAELAAIAGEQEIALRELISGATQTTLADDELVDLRPLLRTQASTTVSVSAPGAPVLIGQHMASELAAVVRSALSNVALHAGPQAHAYVLIEDLVDSVVVTVRDDGSGIADGRLDQAEREGRMGVSRSILGRVADLGGAVLLETGPGRAPSGRSRSPSLRRWGHDRKY</sequence>
<dbReference type="Gene3D" id="3.30.565.10">
    <property type="entry name" value="Histidine kinase-like ATPase, C-terminal domain"/>
    <property type="match status" value="1"/>
</dbReference>
<protein>
    <submittedName>
        <fullName evidence="8">Histidine kinase-, DNA gyrase B-, and HSP90-like ATPase family protein</fullName>
    </submittedName>
</protein>
<feature type="transmembrane region" description="Helical" evidence="5">
    <location>
        <begin position="156"/>
        <end position="175"/>
    </location>
</feature>
<dbReference type="Pfam" id="PF19354">
    <property type="entry name" value="DUF5931"/>
    <property type="match status" value="1"/>
</dbReference>
<reference evidence="8 9" key="1">
    <citation type="submission" date="2013-12" db="EMBL/GenBank/DDBJ databases">
        <authorList>
            <person name="Madinger N."/>
            <person name="Lenaerts A."/>
            <person name="Ordway D."/>
            <person name="DeGroote M.A."/>
            <person name="Parker T."/>
            <person name="Sizemore C."/>
            <person name="Tallon L.J."/>
            <person name="Sadzewicz L.K."/>
            <person name="Sengamalay N."/>
            <person name="Fraser C.M."/>
            <person name="Hine E."/>
            <person name="Shefchek K.A."/>
            <person name="Das S.P."/>
            <person name="Tettelin H."/>
        </authorList>
    </citation>
    <scope>NUCLEOTIDE SEQUENCE [LARGE SCALE GENOMIC DNA]</scope>
    <source>
        <strain evidence="8 9">21</strain>
    </source>
</reference>
<gene>
    <name evidence="8" type="ORF">I543_4854</name>
</gene>
<evidence type="ECO:0000259" key="7">
    <source>
        <dbReference type="Pfam" id="PF19354"/>
    </source>
</evidence>
<keyword evidence="2 8" id="KW-0418">Kinase</keyword>
<dbReference type="InterPro" id="IPR045975">
    <property type="entry name" value="DUF5931"/>
</dbReference>
<dbReference type="SUPFAM" id="SSF55874">
    <property type="entry name" value="ATPase domain of HSP90 chaperone/DNA topoisomerase II/histidine kinase"/>
    <property type="match status" value="1"/>
</dbReference>
<dbReference type="InterPro" id="IPR050482">
    <property type="entry name" value="Sensor_HK_TwoCompSys"/>
</dbReference>
<proteinExistence type="predicted"/>